<dbReference type="GO" id="GO:0031418">
    <property type="term" value="F:L-ascorbic acid binding"/>
    <property type="evidence" value="ECO:0007669"/>
    <property type="project" value="InterPro"/>
</dbReference>
<dbReference type="AlphaFoldDB" id="A0AAJ0BUE2"/>
<dbReference type="Gene3D" id="2.60.120.620">
    <property type="entry name" value="q2cbj1_9rhob like domain"/>
    <property type="match status" value="1"/>
</dbReference>
<evidence type="ECO:0000256" key="1">
    <source>
        <dbReference type="ARBA" id="ARBA00001961"/>
    </source>
</evidence>
<keyword evidence="5" id="KW-0408">Iron</keyword>
<dbReference type="RefSeq" id="XP_060279791.1">
    <property type="nucleotide sequence ID" value="XM_060428964.1"/>
</dbReference>
<keyword evidence="3" id="KW-0223">Dioxygenase</keyword>
<proteinExistence type="predicted"/>
<comment type="cofactor">
    <cofactor evidence="1">
        <name>L-ascorbate</name>
        <dbReference type="ChEBI" id="CHEBI:38290"/>
    </cofactor>
</comment>
<dbReference type="InterPro" id="IPR045054">
    <property type="entry name" value="P4HA-like"/>
</dbReference>
<evidence type="ECO:0000313" key="8">
    <source>
        <dbReference type="EMBL" id="KAK1763578.1"/>
    </source>
</evidence>
<dbReference type="PANTHER" id="PTHR10869">
    <property type="entry name" value="PROLYL 4-HYDROXYLASE ALPHA SUBUNIT"/>
    <property type="match status" value="1"/>
</dbReference>
<dbReference type="EMBL" id="MU839026">
    <property type="protein sequence ID" value="KAK1763578.1"/>
    <property type="molecule type" value="Genomic_DNA"/>
</dbReference>
<dbReference type="Proteomes" id="UP001244011">
    <property type="component" value="Unassembled WGS sequence"/>
</dbReference>
<evidence type="ECO:0000256" key="4">
    <source>
        <dbReference type="ARBA" id="ARBA00023002"/>
    </source>
</evidence>
<dbReference type="PROSITE" id="PS51471">
    <property type="entry name" value="FE2OG_OXY"/>
    <property type="match status" value="1"/>
</dbReference>
<dbReference type="SMART" id="SM00702">
    <property type="entry name" value="P4Hc"/>
    <property type="match status" value="1"/>
</dbReference>
<dbReference type="GO" id="GO:0004656">
    <property type="term" value="F:procollagen-proline 4-dioxygenase activity"/>
    <property type="evidence" value="ECO:0007669"/>
    <property type="project" value="TreeGrafter"/>
</dbReference>
<dbReference type="InterPro" id="IPR006620">
    <property type="entry name" value="Pro_4_hyd_alph"/>
</dbReference>
<feature type="domain" description="Fe2OG dioxygenase" evidence="7">
    <location>
        <begin position="127"/>
        <end position="253"/>
    </location>
</feature>
<evidence type="ECO:0000256" key="2">
    <source>
        <dbReference type="ARBA" id="ARBA00022723"/>
    </source>
</evidence>
<name>A0AAJ0BUE2_9PEZI</name>
<evidence type="ECO:0000256" key="3">
    <source>
        <dbReference type="ARBA" id="ARBA00022964"/>
    </source>
</evidence>
<evidence type="ECO:0000256" key="5">
    <source>
        <dbReference type="ARBA" id="ARBA00023004"/>
    </source>
</evidence>
<dbReference type="InterPro" id="IPR005123">
    <property type="entry name" value="Oxoglu/Fe-dep_dioxygenase_dom"/>
</dbReference>
<comment type="caution">
    <text evidence="8">The sequence shown here is derived from an EMBL/GenBank/DDBJ whole genome shotgun (WGS) entry which is preliminary data.</text>
</comment>
<dbReference type="GO" id="GO:0005506">
    <property type="term" value="F:iron ion binding"/>
    <property type="evidence" value="ECO:0007669"/>
    <property type="project" value="InterPro"/>
</dbReference>
<accession>A0AAJ0BUE2</accession>
<organism evidence="8 9">
    <name type="scientific">Phialemonium atrogriseum</name>
    <dbReference type="NCBI Taxonomy" id="1093897"/>
    <lineage>
        <taxon>Eukaryota</taxon>
        <taxon>Fungi</taxon>
        <taxon>Dikarya</taxon>
        <taxon>Ascomycota</taxon>
        <taxon>Pezizomycotina</taxon>
        <taxon>Sordariomycetes</taxon>
        <taxon>Sordariomycetidae</taxon>
        <taxon>Cephalothecales</taxon>
        <taxon>Cephalothecaceae</taxon>
        <taxon>Phialemonium</taxon>
    </lineage>
</organism>
<keyword evidence="2" id="KW-0479">Metal-binding</keyword>
<feature type="region of interest" description="Disordered" evidence="6">
    <location>
        <begin position="153"/>
        <end position="172"/>
    </location>
</feature>
<keyword evidence="9" id="KW-1185">Reference proteome</keyword>
<dbReference type="FunFam" id="2.60.120.620:FF:000021">
    <property type="entry name" value="WGS project CABT00000000 data, contig 2.8"/>
    <property type="match status" value="1"/>
</dbReference>
<evidence type="ECO:0000259" key="7">
    <source>
        <dbReference type="PROSITE" id="PS51471"/>
    </source>
</evidence>
<keyword evidence="4" id="KW-0560">Oxidoreductase</keyword>
<dbReference type="Pfam" id="PF13640">
    <property type="entry name" value="2OG-FeII_Oxy_3"/>
    <property type="match status" value="1"/>
</dbReference>
<protein>
    <recommendedName>
        <fullName evidence="7">Fe2OG dioxygenase domain-containing protein</fullName>
    </recommendedName>
</protein>
<evidence type="ECO:0000313" key="9">
    <source>
        <dbReference type="Proteomes" id="UP001244011"/>
    </source>
</evidence>
<evidence type="ECO:0000256" key="6">
    <source>
        <dbReference type="SAM" id="MobiDB-lite"/>
    </source>
</evidence>
<dbReference type="GeneID" id="85312151"/>
<dbReference type="InterPro" id="IPR044862">
    <property type="entry name" value="Pro_4_hyd_alph_FE2OG_OXY"/>
</dbReference>
<dbReference type="GO" id="GO:0005783">
    <property type="term" value="C:endoplasmic reticulum"/>
    <property type="evidence" value="ECO:0007669"/>
    <property type="project" value="TreeGrafter"/>
</dbReference>
<dbReference type="PANTHER" id="PTHR10869:SF236">
    <property type="entry name" value="PROLYL 4-HYDROXYLASE ALPHA SUBUNIT DOMAIN-CONTAINING PROTEIN"/>
    <property type="match status" value="1"/>
</dbReference>
<gene>
    <name evidence="8" type="ORF">QBC33DRAFT_549390</name>
</gene>
<reference evidence="8" key="1">
    <citation type="submission" date="2023-06" db="EMBL/GenBank/DDBJ databases">
        <title>Genome-scale phylogeny and comparative genomics of the fungal order Sordariales.</title>
        <authorList>
            <consortium name="Lawrence Berkeley National Laboratory"/>
            <person name="Hensen N."/>
            <person name="Bonometti L."/>
            <person name="Westerberg I."/>
            <person name="Brannstrom I.O."/>
            <person name="Guillou S."/>
            <person name="Cros-Aarteil S."/>
            <person name="Calhoun S."/>
            <person name="Haridas S."/>
            <person name="Kuo A."/>
            <person name="Mondo S."/>
            <person name="Pangilinan J."/>
            <person name="Riley R."/>
            <person name="Labutti K."/>
            <person name="Andreopoulos B."/>
            <person name="Lipzen A."/>
            <person name="Chen C."/>
            <person name="Yanf M."/>
            <person name="Daum C."/>
            <person name="Ng V."/>
            <person name="Clum A."/>
            <person name="Steindorff A."/>
            <person name="Ohm R."/>
            <person name="Martin F."/>
            <person name="Silar P."/>
            <person name="Natvig D."/>
            <person name="Lalanne C."/>
            <person name="Gautier V."/>
            <person name="Ament-Velasquez S.L."/>
            <person name="Kruys A."/>
            <person name="Hutchinson M.I."/>
            <person name="Powell A.J."/>
            <person name="Barry K."/>
            <person name="Miller A.N."/>
            <person name="Grigoriev I.V."/>
            <person name="Debuchy R."/>
            <person name="Gladieux P."/>
            <person name="Thoren M.H."/>
            <person name="Johannesson H."/>
        </authorList>
    </citation>
    <scope>NUCLEOTIDE SEQUENCE</scope>
    <source>
        <strain evidence="8">8032-3</strain>
    </source>
</reference>
<sequence length="253" mass="28196">MAKDKKSKAPKGRSVEAVAPIAPPSWPPFKPSLPVSDLHAETLVESKIVVFRNFWPRNLCRDYVSFLKTLPLVTTPGKPKRGEAVRVNDRFQIDDPSFAQRLWLETGLKDAILDSSVSSLWGGDVVGLNPNIRVYRYSKGQYFDCHYDDSNNLTLSPTTDAPPPQQQQQPSSLAAKTTWTLLLYLTSASDGCLGGDTVFYRRDRPLASEAVAVSPETGMLLLHKHGDDCMLHEGREVTAGEKWVLRTDLCVRR</sequence>